<protein>
    <submittedName>
        <fullName evidence="1">Uncharacterized protein</fullName>
    </submittedName>
</protein>
<dbReference type="EMBL" id="HBIX01010153">
    <property type="protein sequence ID" value="CAE0714953.1"/>
    <property type="molecule type" value="Transcribed_RNA"/>
</dbReference>
<sequence>MPTRVCRHRFFVIATRICLAAAITYVLGANTNSRAMASSSSSQYNYNEYAGEYNLKEIWDDKGILLPLPRDGPFVLKLSPVDHANSNEHFLGLNIKVDNMMRSSVEFLDDNNNGNDNNNAIRMGPIMSTRMMARTKERQDLESYLGRYLERMTTIDLKPTGATADVEVLLIFTASGTAGNAAASNNNKETEVEATTSMAKIVCQVVEETQQR</sequence>
<reference evidence="1" key="1">
    <citation type="submission" date="2021-01" db="EMBL/GenBank/DDBJ databases">
        <authorList>
            <person name="Corre E."/>
            <person name="Pelletier E."/>
            <person name="Niang G."/>
            <person name="Scheremetjew M."/>
            <person name="Finn R."/>
            <person name="Kale V."/>
            <person name="Holt S."/>
            <person name="Cochrane G."/>
            <person name="Meng A."/>
            <person name="Brown T."/>
            <person name="Cohen L."/>
        </authorList>
    </citation>
    <scope>NUCLEOTIDE SEQUENCE</scope>
    <source>
        <strain evidence="1">10249 10 AB</strain>
    </source>
</reference>
<evidence type="ECO:0000313" key="1">
    <source>
        <dbReference type="EMBL" id="CAE0714953.1"/>
    </source>
</evidence>
<gene>
    <name evidence="1" type="ORF">PAUS00366_LOCUS7705</name>
</gene>
<accession>A0A7S4AGJ5</accession>
<proteinExistence type="predicted"/>
<dbReference type="AlphaFoldDB" id="A0A7S4AGJ5"/>
<organism evidence="1">
    <name type="scientific">Pseudo-nitzschia australis</name>
    <dbReference type="NCBI Taxonomy" id="44445"/>
    <lineage>
        <taxon>Eukaryota</taxon>
        <taxon>Sar</taxon>
        <taxon>Stramenopiles</taxon>
        <taxon>Ochrophyta</taxon>
        <taxon>Bacillariophyta</taxon>
        <taxon>Bacillariophyceae</taxon>
        <taxon>Bacillariophycidae</taxon>
        <taxon>Bacillariales</taxon>
        <taxon>Bacillariaceae</taxon>
        <taxon>Pseudo-nitzschia</taxon>
    </lineage>
</organism>
<name>A0A7S4AGJ5_9STRA</name>